<evidence type="ECO:0000313" key="3">
    <source>
        <dbReference type="EMBL" id="GAS93770.1"/>
    </source>
</evidence>
<dbReference type="GO" id="GO:0016831">
    <property type="term" value="F:carboxy-lyase activity"/>
    <property type="evidence" value="ECO:0007669"/>
    <property type="project" value="InterPro"/>
</dbReference>
<dbReference type="SUPFAM" id="SSF51556">
    <property type="entry name" value="Metallo-dependent hydrolases"/>
    <property type="match status" value="1"/>
</dbReference>
<dbReference type="AlphaFoldDB" id="A0A124E1I6"/>
<protein>
    <recommendedName>
        <fullName evidence="2">Amidohydrolase-related domain-containing protein</fullName>
    </recommendedName>
</protein>
<dbReference type="InterPro" id="IPR006680">
    <property type="entry name" value="Amidohydro-rel"/>
</dbReference>
<proteinExistence type="predicted"/>
<dbReference type="GO" id="GO:0016787">
    <property type="term" value="F:hydrolase activity"/>
    <property type="evidence" value="ECO:0007669"/>
    <property type="project" value="InterPro"/>
</dbReference>
<feature type="domain" description="Amidohydrolase-related" evidence="2">
    <location>
        <begin position="4"/>
        <end position="271"/>
    </location>
</feature>
<dbReference type="Pfam" id="PF04909">
    <property type="entry name" value="Amidohydro_2"/>
    <property type="match status" value="1"/>
</dbReference>
<reference evidence="4" key="1">
    <citation type="journal article" date="2016" name="Genome Announc.">
        <title>Draft Genome Sequences of Five Rapidly Growing Mycobacterium Species, M. thermoresistibile, M. fortuitum subsp. acetamidolyticum, M. canariasense, M. brisbanense, and M. novocastrense.</title>
        <authorList>
            <person name="Katahira K."/>
            <person name="Ogura Y."/>
            <person name="Gotoh Y."/>
            <person name="Hayashi T."/>
        </authorList>
    </citation>
    <scope>NUCLEOTIDE SEQUENCE [LARGE SCALE GENOMIC DNA]</scope>
    <source>
        <strain evidence="4">JCM15298</strain>
    </source>
</reference>
<sequence>MPTIDVHAHLMPGTPSQEAVARIVAREGFNKVAPPMEWSPAIAIDFMDRRHIQMQLLSAPGEMTAPAATAMNDIGTKVVAMYPRRFGLLASLPMAEPEAALREVHRAFDELGADGIVLVTNYQGAYLGDPRFEPVFAELDRRNASVFVHPAAPPGFPELSLGRPGPLIEFPMDTARTVVDAVFAGLFLRHPGIRMILAHAGGALPSLADRIVNLGVQPWVANPLGLTSAQLHDQLSSLYFDTALATTAATILPVIELAGVDHIVFGTDFPPGGDDVAGAYLATLLSGRPLSARDVETLDETAAGLFPRATARMIA</sequence>
<evidence type="ECO:0000256" key="1">
    <source>
        <dbReference type="ARBA" id="ARBA00023239"/>
    </source>
</evidence>
<name>A0A124E1I6_MYCCR</name>
<gene>
    <name evidence="3" type="ORF">RMCC_0736</name>
</gene>
<evidence type="ECO:0000313" key="4">
    <source>
        <dbReference type="Proteomes" id="UP000069443"/>
    </source>
</evidence>
<comment type="caution">
    <text evidence="3">The sequence shown here is derived from an EMBL/GenBank/DDBJ whole genome shotgun (WGS) entry which is preliminary data.</text>
</comment>
<dbReference type="GO" id="GO:0005737">
    <property type="term" value="C:cytoplasm"/>
    <property type="evidence" value="ECO:0007669"/>
    <property type="project" value="TreeGrafter"/>
</dbReference>
<reference evidence="4" key="2">
    <citation type="submission" date="2016-02" db="EMBL/GenBank/DDBJ databases">
        <title>Draft genome sequence of five rapidly growing Mycobacterium species.</title>
        <authorList>
            <person name="Katahira K."/>
            <person name="Gotou Y."/>
            <person name="Iida K."/>
            <person name="Ogura Y."/>
            <person name="Hayashi T."/>
        </authorList>
    </citation>
    <scope>NUCLEOTIDE SEQUENCE [LARGE SCALE GENOMIC DNA]</scope>
    <source>
        <strain evidence="4">JCM15298</strain>
    </source>
</reference>
<dbReference type="Proteomes" id="UP000069443">
    <property type="component" value="Unassembled WGS sequence"/>
</dbReference>
<dbReference type="STRING" id="228230.RMCC_0736"/>
<dbReference type="InterPro" id="IPR032466">
    <property type="entry name" value="Metal_Hydrolase"/>
</dbReference>
<dbReference type="PANTHER" id="PTHR21240:SF28">
    <property type="entry name" value="ISO-OROTATE DECARBOXYLASE (EUROFUNG)"/>
    <property type="match status" value="1"/>
</dbReference>
<organism evidence="3 4">
    <name type="scientific">Mycolicibacterium canariasense</name>
    <name type="common">Mycobacterium canariasense</name>
    <dbReference type="NCBI Taxonomy" id="228230"/>
    <lineage>
        <taxon>Bacteria</taxon>
        <taxon>Bacillati</taxon>
        <taxon>Actinomycetota</taxon>
        <taxon>Actinomycetes</taxon>
        <taxon>Mycobacteriales</taxon>
        <taxon>Mycobacteriaceae</taxon>
        <taxon>Mycolicibacterium</taxon>
    </lineage>
</organism>
<keyword evidence="1" id="KW-0456">Lyase</keyword>
<keyword evidence="4" id="KW-1185">Reference proteome</keyword>
<dbReference type="PANTHER" id="PTHR21240">
    <property type="entry name" value="2-AMINO-3-CARBOXYLMUCONATE-6-SEMIALDEHYDE DECARBOXYLASE"/>
    <property type="match status" value="1"/>
</dbReference>
<dbReference type="Gene3D" id="3.20.20.140">
    <property type="entry name" value="Metal-dependent hydrolases"/>
    <property type="match status" value="1"/>
</dbReference>
<evidence type="ECO:0000259" key="2">
    <source>
        <dbReference type="Pfam" id="PF04909"/>
    </source>
</evidence>
<dbReference type="InterPro" id="IPR032465">
    <property type="entry name" value="ACMSD"/>
</dbReference>
<dbReference type="GO" id="GO:0019748">
    <property type="term" value="P:secondary metabolic process"/>
    <property type="evidence" value="ECO:0007669"/>
    <property type="project" value="TreeGrafter"/>
</dbReference>
<dbReference type="EMBL" id="BCSY01000028">
    <property type="protein sequence ID" value="GAS93770.1"/>
    <property type="molecule type" value="Genomic_DNA"/>
</dbReference>
<accession>A0A124E1I6</accession>
<dbReference type="RefSeq" id="WP_064961229.1">
    <property type="nucleotide sequence ID" value="NZ_BCSY01000028.1"/>
</dbReference>